<accession>A0ABY0INJ0</accession>
<dbReference type="RefSeq" id="WP_114705722.1">
    <property type="nucleotide sequence ID" value="NZ_QDKL01000001.1"/>
</dbReference>
<sequence>MKKAFLSLMMLSQASIFAYGIGQSTMPMLSGSKTIATELTGITSDKGGMGMQVRYTHKLDEKLIVDGGLGISGGDRSQRLFVGADYELYPDYMQQPRVSVKGMIERSTEFDEGVTKLSIAPTVTKGFSFWGKEAYPYASIPLGLSLNGDTQRYETTMSLNTGINGQLPIEGFKHLNGTMEVQVGLKDSFTAFLAGVSFPL</sequence>
<protein>
    <recommendedName>
        <fullName evidence="4">Outer membrane protein beta-barrel domain-containing protein</fullName>
    </recommendedName>
</protein>
<dbReference type="Proteomes" id="UP000443582">
    <property type="component" value="Unassembled WGS sequence"/>
</dbReference>
<dbReference type="EMBL" id="QDKL01000001">
    <property type="protein sequence ID" value="RZF22777.1"/>
    <property type="molecule type" value="Genomic_DNA"/>
</dbReference>
<gene>
    <name evidence="2" type="ORF">DAY19_03100</name>
</gene>
<keyword evidence="1" id="KW-0732">Signal</keyword>
<comment type="caution">
    <text evidence="2">The sequence shown here is derived from an EMBL/GenBank/DDBJ whole genome shotgun (WGS) entry which is preliminary data.</text>
</comment>
<evidence type="ECO:0000313" key="3">
    <source>
        <dbReference type="Proteomes" id="UP000443582"/>
    </source>
</evidence>
<evidence type="ECO:0008006" key="4">
    <source>
        <dbReference type="Google" id="ProtNLM"/>
    </source>
</evidence>
<evidence type="ECO:0000256" key="1">
    <source>
        <dbReference type="SAM" id="SignalP"/>
    </source>
</evidence>
<reference evidence="3" key="1">
    <citation type="journal article" date="2019" name="Int. J. Syst. Evol. Microbiol.">
        <title>Halobacteriovorax valvorus sp. nov., a novel prokaryotic predator isolated from coastal seawater of China.</title>
        <authorList>
            <person name="Chen M.-X."/>
        </authorList>
    </citation>
    <scope>NUCLEOTIDE SEQUENCE [LARGE SCALE GENOMIC DNA]</scope>
    <source>
        <strain evidence="3">BL9</strain>
    </source>
</reference>
<organism evidence="2 3">
    <name type="scientific">Halobacteriovorax vibrionivorans</name>
    <dbReference type="NCBI Taxonomy" id="2152716"/>
    <lineage>
        <taxon>Bacteria</taxon>
        <taxon>Pseudomonadati</taxon>
        <taxon>Bdellovibrionota</taxon>
        <taxon>Bacteriovoracia</taxon>
        <taxon>Bacteriovoracales</taxon>
        <taxon>Halobacteriovoraceae</taxon>
        <taxon>Halobacteriovorax</taxon>
    </lineage>
</organism>
<evidence type="ECO:0000313" key="2">
    <source>
        <dbReference type="EMBL" id="RZF22777.1"/>
    </source>
</evidence>
<keyword evidence="3" id="KW-1185">Reference proteome</keyword>
<feature type="chain" id="PRO_5046602914" description="Outer membrane protein beta-barrel domain-containing protein" evidence="1">
    <location>
        <begin position="19"/>
        <end position="200"/>
    </location>
</feature>
<proteinExistence type="predicted"/>
<name>A0ABY0INJ0_9BACT</name>
<feature type="signal peptide" evidence="1">
    <location>
        <begin position="1"/>
        <end position="18"/>
    </location>
</feature>